<proteinExistence type="predicted"/>
<organism evidence="2 3">
    <name type="scientific">Dioszegia hungarica</name>
    <dbReference type="NCBI Taxonomy" id="4972"/>
    <lineage>
        <taxon>Eukaryota</taxon>
        <taxon>Fungi</taxon>
        <taxon>Dikarya</taxon>
        <taxon>Basidiomycota</taxon>
        <taxon>Agaricomycotina</taxon>
        <taxon>Tremellomycetes</taxon>
        <taxon>Tremellales</taxon>
        <taxon>Bulleribasidiaceae</taxon>
        <taxon>Dioszegia</taxon>
    </lineage>
</organism>
<sequence>MHLAHLLLAVLLLLIPLAQCSSVEAPPLFIGRPTRVHPAQQQCNRIKAAEKARVAAIIAKRQTSRQKLLAKEEGEEAVSLTRRACTAIHYGPKTSSRVYPTCRNSLRTGYARYTGWDLSGDNLPNQPVYVSYTSGEKGCVAACNSYRTNGDYTCVGVSSDPPDGLCSTDNPLLPLFPLLGICNIPCYLKNRYLCAGQWQQKEGSVVNLKGGCAAWQGLVPANVDAACCNN</sequence>
<dbReference type="GeneID" id="77730622"/>
<dbReference type="EMBL" id="JAKWFO010000014">
    <property type="protein sequence ID" value="KAI9632764.1"/>
    <property type="molecule type" value="Genomic_DNA"/>
</dbReference>
<accession>A0AA38H5A2</accession>
<name>A0AA38H5A2_9TREE</name>
<evidence type="ECO:0000256" key="1">
    <source>
        <dbReference type="SAM" id="SignalP"/>
    </source>
</evidence>
<gene>
    <name evidence="2" type="ORF">MKK02DRAFT_41074</name>
</gene>
<dbReference type="RefSeq" id="XP_052942541.1">
    <property type="nucleotide sequence ID" value="XM_053091417.1"/>
</dbReference>
<evidence type="ECO:0000313" key="3">
    <source>
        <dbReference type="Proteomes" id="UP001164286"/>
    </source>
</evidence>
<feature type="signal peptide" evidence="1">
    <location>
        <begin position="1"/>
        <end position="20"/>
    </location>
</feature>
<reference evidence="2" key="1">
    <citation type="journal article" date="2022" name="G3 (Bethesda)">
        <title>High quality genome of the basidiomycete yeast Dioszegia hungarica PDD-24b-2 isolated from cloud water.</title>
        <authorList>
            <person name="Jarrige D."/>
            <person name="Haridas S."/>
            <person name="Bleykasten-Grosshans C."/>
            <person name="Joly M."/>
            <person name="Nadalig T."/>
            <person name="Sancelme M."/>
            <person name="Vuilleumier S."/>
            <person name="Grigoriev I.V."/>
            <person name="Amato P."/>
            <person name="Bringel F."/>
        </authorList>
    </citation>
    <scope>NUCLEOTIDE SEQUENCE</scope>
    <source>
        <strain evidence="2">PDD-24b-2</strain>
    </source>
</reference>
<feature type="chain" id="PRO_5041350942" description="Secreted protein" evidence="1">
    <location>
        <begin position="21"/>
        <end position="230"/>
    </location>
</feature>
<comment type="caution">
    <text evidence="2">The sequence shown here is derived from an EMBL/GenBank/DDBJ whole genome shotgun (WGS) entry which is preliminary data.</text>
</comment>
<protein>
    <recommendedName>
        <fullName evidence="4">Secreted protein</fullName>
    </recommendedName>
</protein>
<evidence type="ECO:0008006" key="4">
    <source>
        <dbReference type="Google" id="ProtNLM"/>
    </source>
</evidence>
<evidence type="ECO:0000313" key="2">
    <source>
        <dbReference type="EMBL" id="KAI9632764.1"/>
    </source>
</evidence>
<keyword evidence="3" id="KW-1185">Reference proteome</keyword>
<dbReference type="AlphaFoldDB" id="A0AA38H5A2"/>
<dbReference type="Proteomes" id="UP001164286">
    <property type="component" value="Unassembled WGS sequence"/>
</dbReference>
<keyword evidence="1" id="KW-0732">Signal</keyword>